<keyword evidence="1" id="KW-0732">Signal</keyword>
<dbReference type="Proteomes" id="UP000503336">
    <property type="component" value="Chromosome"/>
</dbReference>
<dbReference type="RefSeq" id="WP_165102570.1">
    <property type="nucleotide sequence ID" value="NZ_CP049056.1"/>
</dbReference>
<dbReference type="KEGG" id="hdh:G5B40_19905"/>
<dbReference type="Gene3D" id="2.30.30.40">
    <property type="entry name" value="SH3 Domains"/>
    <property type="match status" value="2"/>
</dbReference>
<dbReference type="GO" id="GO:0004812">
    <property type="term" value="F:aminoacyl-tRNA ligase activity"/>
    <property type="evidence" value="ECO:0007669"/>
    <property type="project" value="UniProtKB-KW"/>
</dbReference>
<keyword evidence="2" id="KW-0436">Ligase</keyword>
<evidence type="ECO:0000313" key="2">
    <source>
        <dbReference type="EMBL" id="QIE57510.1"/>
    </source>
</evidence>
<feature type="chain" id="PRO_5029632032" evidence="1">
    <location>
        <begin position="23"/>
        <end position="175"/>
    </location>
</feature>
<keyword evidence="2" id="KW-0030">Aminoacyl-tRNA synthetase</keyword>
<protein>
    <submittedName>
        <fullName evidence="2">Aspartyl-trna synthetase</fullName>
    </submittedName>
</protein>
<feature type="signal peptide" evidence="1">
    <location>
        <begin position="1"/>
        <end position="22"/>
    </location>
</feature>
<name>A0A7M3T679_9RHOB</name>
<keyword evidence="3" id="KW-1185">Reference proteome</keyword>
<dbReference type="EMBL" id="CP049056">
    <property type="protein sequence ID" value="QIE57510.1"/>
    <property type="molecule type" value="Genomic_DNA"/>
</dbReference>
<dbReference type="Pfam" id="PF06347">
    <property type="entry name" value="SH3_4"/>
    <property type="match status" value="2"/>
</dbReference>
<gene>
    <name evidence="2" type="ORF">G5B40_19905</name>
</gene>
<evidence type="ECO:0000256" key="1">
    <source>
        <dbReference type="SAM" id="SignalP"/>
    </source>
</evidence>
<evidence type="ECO:0000313" key="3">
    <source>
        <dbReference type="Proteomes" id="UP000503336"/>
    </source>
</evidence>
<reference evidence="2 3" key="1">
    <citation type="submission" date="2020-02" db="EMBL/GenBank/DDBJ databases">
        <title>complete genome sequence of Rhodobacteraceae bacterium.</title>
        <authorList>
            <person name="Park J."/>
            <person name="Kim Y.-S."/>
            <person name="Kim K.-H."/>
        </authorList>
    </citation>
    <scope>NUCLEOTIDE SEQUENCE [LARGE SCALE GENOMIC DNA]</scope>
    <source>
        <strain evidence="2 3">RR4-56</strain>
    </source>
</reference>
<sequence length="175" mass="18745">MNGARGAAFAVAMALMALGPMAGGETAAGARAETLGPVTNLPLPRFVSLKTDKANIRRGPGLTHRVDWVFMRRGMPLEITAEFGHWRRVRDVDDAGGWVHFAMLRGSRSAVVTAPRAALREGPEPGANLVALAEAGVILSVEKCVRNWCEVETKGDSGWIAKPEIWGVGPDEVFD</sequence>
<organism evidence="2 3">
    <name type="scientific">Pikeienuella piscinae</name>
    <dbReference type="NCBI Taxonomy" id="2748098"/>
    <lineage>
        <taxon>Bacteria</taxon>
        <taxon>Pseudomonadati</taxon>
        <taxon>Pseudomonadota</taxon>
        <taxon>Alphaproteobacteria</taxon>
        <taxon>Rhodobacterales</taxon>
        <taxon>Paracoccaceae</taxon>
        <taxon>Pikeienuella</taxon>
    </lineage>
</organism>
<dbReference type="AlphaFoldDB" id="A0A7M3T679"/>
<accession>A0A7M3T679</accession>
<proteinExistence type="predicted"/>
<dbReference type="InterPro" id="IPR010466">
    <property type="entry name" value="DUF1058"/>
</dbReference>